<dbReference type="PROSITE" id="PS00108">
    <property type="entry name" value="PROTEIN_KINASE_ST"/>
    <property type="match status" value="1"/>
</dbReference>
<keyword evidence="5" id="KW-0418">Kinase</keyword>
<evidence type="ECO:0000259" key="4">
    <source>
        <dbReference type="PROSITE" id="PS50011"/>
    </source>
</evidence>
<dbReference type="PANTHER" id="PTHR44329">
    <property type="entry name" value="SERINE/THREONINE-PROTEIN KINASE TNNI3K-RELATED"/>
    <property type="match status" value="1"/>
</dbReference>
<dbReference type="AlphaFoldDB" id="W2HZT2"/>
<dbReference type="EMBL" id="KI676150">
    <property type="protein sequence ID" value="ETL26737.1"/>
    <property type="molecule type" value="Genomic_DNA"/>
</dbReference>
<dbReference type="PANTHER" id="PTHR44329:SF214">
    <property type="entry name" value="PROTEIN KINASE DOMAIN-CONTAINING PROTEIN"/>
    <property type="match status" value="1"/>
</dbReference>
<dbReference type="InterPro" id="IPR051681">
    <property type="entry name" value="Ser/Thr_Kinases-Pseudokinases"/>
</dbReference>
<dbReference type="CDD" id="cd00180">
    <property type="entry name" value="PKc"/>
    <property type="match status" value="1"/>
</dbReference>
<accession>W2HZT2</accession>
<gene>
    <name evidence="5" type="ORF">L916_19634</name>
</gene>
<keyword evidence="5" id="KW-0808">Transferase</keyword>
<dbReference type="InterPro" id="IPR008271">
    <property type="entry name" value="Ser/Thr_kinase_AS"/>
</dbReference>
<evidence type="ECO:0000256" key="2">
    <source>
        <dbReference type="ARBA" id="ARBA00022840"/>
    </source>
</evidence>
<feature type="domain" description="Protein kinase" evidence="4">
    <location>
        <begin position="192"/>
        <end position="451"/>
    </location>
</feature>
<evidence type="ECO:0000256" key="3">
    <source>
        <dbReference type="PROSITE-ProRule" id="PRU10141"/>
    </source>
</evidence>
<feature type="non-terminal residue" evidence="5">
    <location>
        <position position="1"/>
    </location>
</feature>
<organism evidence="5">
    <name type="scientific">Phytophthora nicotianae</name>
    <name type="common">Potato buckeye rot agent</name>
    <name type="synonym">Phytophthora parasitica</name>
    <dbReference type="NCBI Taxonomy" id="4792"/>
    <lineage>
        <taxon>Eukaryota</taxon>
        <taxon>Sar</taxon>
        <taxon>Stramenopiles</taxon>
        <taxon>Oomycota</taxon>
        <taxon>Peronosporomycetes</taxon>
        <taxon>Peronosporales</taxon>
        <taxon>Peronosporaceae</taxon>
        <taxon>Phytophthora</taxon>
    </lineage>
</organism>
<dbReference type="InterPro" id="IPR017441">
    <property type="entry name" value="Protein_kinase_ATP_BS"/>
</dbReference>
<protein>
    <submittedName>
        <fullName evidence="5">Serine/threonine protein kinase</fullName>
    </submittedName>
</protein>
<keyword evidence="2 3" id="KW-0067">ATP-binding</keyword>
<dbReference type="Pfam" id="PF00069">
    <property type="entry name" value="Pkinase"/>
    <property type="match status" value="3"/>
</dbReference>
<evidence type="ECO:0000256" key="1">
    <source>
        <dbReference type="ARBA" id="ARBA00022741"/>
    </source>
</evidence>
<dbReference type="PROSITE" id="PS00107">
    <property type="entry name" value="PROTEIN_KINASE_ATP"/>
    <property type="match status" value="1"/>
</dbReference>
<keyword evidence="5" id="KW-0723">Serine/threonine-protein kinase</keyword>
<dbReference type="VEuPathDB" id="FungiDB:PPTG_07437"/>
<keyword evidence="1 3" id="KW-0547">Nucleotide-binding</keyword>
<dbReference type="SMART" id="SM00220">
    <property type="entry name" value="S_TKc"/>
    <property type="match status" value="1"/>
</dbReference>
<dbReference type="Gene3D" id="3.30.200.20">
    <property type="entry name" value="Phosphorylase Kinase, domain 1"/>
    <property type="match status" value="1"/>
</dbReference>
<dbReference type="InterPro" id="IPR000719">
    <property type="entry name" value="Prot_kinase_dom"/>
</dbReference>
<dbReference type="InterPro" id="IPR011009">
    <property type="entry name" value="Kinase-like_dom_sf"/>
</dbReference>
<feature type="domain" description="Protein kinase" evidence="4">
    <location>
        <begin position="602"/>
        <end position="853"/>
    </location>
</feature>
<name>W2HZT2_PHYNI</name>
<sequence length="870" mass="97543">ATTEETTDVTEVTKVCPRSEAWRKVYEVAIDLQDLHDQNIIHANLKPSNLIVGRGGRGHVSELESCKMVEEITSYSTKSRKEELRWQAPECLNGGHASLASDVYSLGMCIIYVISGKPPWGSYMSDSEIKHEVCSQHRIAPRPHEFSDNEWKLVNGMCEYDPRKRITIGDAVQQLSKLIPAEFVDIPEWRVQRCLVVYSDDVFSESNLVSRHAGRWKDAVVAVETIKQAIETPKHNFGRVADLWFSLKHPAILQLFRACDDCDDQFFVCEYAELGDFNTYLRKSGEISEKGAIRKQIWTILLDVALALKYLHSIGIVHGDVNFQNILIGQDGHGKLSGFISSFKHSFDAPEEEPATDSEYNIPSCVNGHHVGYESDVYWLGQCIVSAFWEQSIADNRADPAVRCDVCITNPLLHRPNVFTRPEWQLIQDMCAVEPSHRIEMPEVVESLARIIAVDAVVIRLASGPPPTPLDYSKRNRGQTNLLTVMSEYTISGNVDTDYDEYDFDDSSELTPVSKDGVLKVKFQELTQVDSFDRSAEDAIKEHYRGDLGALLNAEEQERSNRQGLLMTPSQPRKRFGRLRSLPPKPFSPKWSISTDHVAESTWRDSDIGFGSYAEVCRGTWLGASVALKKLRTFDLKSAQKLREEAHIWFALRHPNIVCLFGACTKGYPLFVCEYIDGKRLDECQVGVEVSKEQMWGYLHDAAVGLQGLHLHGVVHADLKGDNILIGANGRAKLIDFGLSCLRMCDGGEPRGALPWKAPECIAGAGPTFESDVYGFGMCIIQAFSGHCPWGRCPDNAVKILLRSGGLPKTPVTLKELEWEAVRKMCCQDPQARLTVDLVVRVVGFFAGRQPYIDDTTLQKEITSWKNATK</sequence>
<dbReference type="PROSITE" id="PS50011">
    <property type="entry name" value="PROTEIN_KINASE_DOM"/>
    <property type="match status" value="3"/>
</dbReference>
<dbReference type="GO" id="GO:0005524">
    <property type="term" value="F:ATP binding"/>
    <property type="evidence" value="ECO:0007669"/>
    <property type="project" value="UniProtKB-UniRule"/>
</dbReference>
<reference evidence="5" key="1">
    <citation type="submission" date="2013-11" db="EMBL/GenBank/DDBJ databases">
        <title>The Genome Sequence of Phytophthora parasitica CJ05E6.</title>
        <authorList>
            <consortium name="The Broad Institute Genomics Platform"/>
            <person name="Russ C."/>
            <person name="Tyler B."/>
            <person name="Panabieres F."/>
            <person name="Shan W."/>
            <person name="Tripathy S."/>
            <person name="Grunwald N."/>
            <person name="Machado M."/>
            <person name="Johnson C.S."/>
            <person name="Arredondo F."/>
            <person name="Hong C."/>
            <person name="Coffey M."/>
            <person name="Young S.K."/>
            <person name="Zeng Q."/>
            <person name="Gargeya S."/>
            <person name="Fitzgerald M."/>
            <person name="Abouelleil A."/>
            <person name="Alvarado L."/>
            <person name="Chapman S.B."/>
            <person name="Gainer-Dewar J."/>
            <person name="Goldberg J."/>
            <person name="Griggs A."/>
            <person name="Gujja S."/>
            <person name="Hansen M."/>
            <person name="Howarth C."/>
            <person name="Imamovic A."/>
            <person name="Ireland A."/>
            <person name="Larimer J."/>
            <person name="McCowan C."/>
            <person name="Murphy C."/>
            <person name="Pearson M."/>
            <person name="Poon T.W."/>
            <person name="Priest M."/>
            <person name="Roberts A."/>
            <person name="Saif S."/>
            <person name="Shea T."/>
            <person name="Sykes S."/>
            <person name="Wortman J."/>
            <person name="Nusbaum C."/>
            <person name="Birren B."/>
        </authorList>
    </citation>
    <scope>NUCLEOTIDE SEQUENCE [LARGE SCALE GENOMIC DNA]</scope>
    <source>
        <strain evidence="5">CJ05E6</strain>
    </source>
</reference>
<evidence type="ECO:0000313" key="5">
    <source>
        <dbReference type="EMBL" id="ETL26737.1"/>
    </source>
</evidence>
<dbReference type="Proteomes" id="UP000053864">
    <property type="component" value="Unassembled WGS sequence"/>
</dbReference>
<dbReference type="Gene3D" id="1.10.510.10">
    <property type="entry name" value="Transferase(Phosphotransferase) domain 1"/>
    <property type="match status" value="3"/>
</dbReference>
<feature type="domain" description="Protein kinase" evidence="4">
    <location>
        <begin position="1"/>
        <end position="184"/>
    </location>
</feature>
<dbReference type="SUPFAM" id="SSF56112">
    <property type="entry name" value="Protein kinase-like (PK-like)"/>
    <property type="match status" value="3"/>
</dbReference>
<feature type="binding site" evidence="3">
    <location>
        <position position="629"/>
    </location>
    <ligand>
        <name>ATP</name>
        <dbReference type="ChEBI" id="CHEBI:30616"/>
    </ligand>
</feature>
<proteinExistence type="predicted"/>
<dbReference type="GO" id="GO:0004674">
    <property type="term" value="F:protein serine/threonine kinase activity"/>
    <property type="evidence" value="ECO:0007669"/>
    <property type="project" value="UniProtKB-KW"/>
</dbReference>